<sequence>MIAMATRAVCSGDVFDTINNDNLIQHFIGKPPKTGSMNDFKTVFAKAKAMRKKYPYPRYSIEIKCDITKE</sequence>
<evidence type="ECO:0000313" key="1">
    <source>
        <dbReference type="EMBL" id="KKW11727.1"/>
    </source>
</evidence>
<name>A0A0G1Y9Z9_9BACT</name>
<dbReference type="Proteomes" id="UP000034588">
    <property type="component" value="Unassembled WGS sequence"/>
</dbReference>
<proteinExistence type="predicted"/>
<reference evidence="1 2" key="1">
    <citation type="journal article" date="2015" name="Nature">
        <title>rRNA introns, odd ribosomes, and small enigmatic genomes across a large radiation of phyla.</title>
        <authorList>
            <person name="Brown C.T."/>
            <person name="Hug L.A."/>
            <person name="Thomas B.C."/>
            <person name="Sharon I."/>
            <person name="Castelle C.J."/>
            <person name="Singh A."/>
            <person name="Wilkins M.J."/>
            <person name="Williams K.H."/>
            <person name="Banfield J.F."/>
        </authorList>
    </citation>
    <scope>NUCLEOTIDE SEQUENCE [LARGE SCALE GENOMIC DNA]</scope>
</reference>
<gene>
    <name evidence="1" type="ORF">UY48_C0013G0008</name>
</gene>
<comment type="caution">
    <text evidence="1">The sequence shown here is derived from an EMBL/GenBank/DDBJ whole genome shotgun (WGS) entry which is preliminary data.</text>
</comment>
<accession>A0A0G1Y9Z9</accession>
<dbReference type="EMBL" id="LCQD01000013">
    <property type="protein sequence ID" value="KKW11727.1"/>
    <property type="molecule type" value="Genomic_DNA"/>
</dbReference>
<protein>
    <submittedName>
        <fullName evidence="1">Uncharacterized protein</fullName>
    </submittedName>
</protein>
<evidence type="ECO:0000313" key="2">
    <source>
        <dbReference type="Proteomes" id="UP000034588"/>
    </source>
</evidence>
<dbReference type="AlphaFoldDB" id="A0A0G1Y9Z9"/>
<organism evidence="1 2">
    <name type="scientific">Candidatus Gottesmanbacteria bacterium GW2011_GWB1_49_7</name>
    <dbReference type="NCBI Taxonomy" id="1618448"/>
    <lineage>
        <taxon>Bacteria</taxon>
        <taxon>Candidatus Gottesmaniibacteriota</taxon>
    </lineage>
</organism>